<accession>G0MZY8</accession>
<dbReference type="eggNOG" id="ENOG502THMF">
    <property type="taxonomic scope" value="Eukaryota"/>
</dbReference>
<keyword evidence="1" id="KW-0472">Membrane</keyword>
<dbReference type="FunCoup" id="G0MZY8">
    <property type="interactions" value="56"/>
</dbReference>
<dbReference type="Proteomes" id="UP000008068">
    <property type="component" value="Unassembled WGS sequence"/>
</dbReference>
<evidence type="ECO:0000256" key="1">
    <source>
        <dbReference type="SAM" id="Phobius"/>
    </source>
</evidence>
<gene>
    <name evidence="3" type="ORF">CAEBREN_01556</name>
</gene>
<keyword evidence="1" id="KW-0812">Transmembrane</keyword>
<feature type="signal peptide" evidence="2">
    <location>
        <begin position="1"/>
        <end position="26"/>
    </location>
</feature>
<keyword evidence="4" id="KW-1185">Reference proteome</keyword>
<dbReference type="HOGENOM" id="CLU_1379246_0_0_1"/>
<evidence type="ECO:0000313" key="3">
    <source>
        <dbReference type="EMBL" id="EGT48574.1"/>
    </source>
</evidence>
<organism evidence="4">
    <name type="scientific">Caenorhabditis brenneri</name>
    <name type="common">Nematode worm</name>
    <dbReference type="NCBI Taxonomy" id="135651"/>
    <lineage>
        <taxon>Eukaryota</taxon>
        <taxon>Metazoa</taxon>
        <taxon>Ecdysozoa</taxon>
        <taxon>Nematoda</taxon>
        <taxon>Chromadorea</taxon>
        <taxon>Rhabditida</taxon>
        <taxon>Rhabditina</taxon>
        <taxon>Rhabditomorpha</taxon>
        <taxon>Rhabditoidea</taxon>
        <taxon>Rhabditidae</taxon>
        <taxon>Peloderinae</taxon>
        <taxon>Caenorhabditis</taxon>
    </lineage>
</organism>
<sequence length="210" mass="23487">MRWWHGTNQSTLLSLSLFFLFRASFGLVCPIPAATPGGSLRNKTCPDFKANPTFVHCCTSKLPPTNSLLKEKHGVYCCSLEDFEKEKQDLANQELRNFLKEYLALIIFGSVLVICLFVIVTAIVCKKIPGCPMYQSIHMIARSSDSPSALYRPVDQIPPKMYEAPPPYECFVPPPTTTATTSSTIVDNNEWNCILENEVNGARRTPPRVN</sequence>
<feature type="chain" id="PRO_5003404245" evidence="2">
    <location>
        <begin position="27"/>
        <end position="210"/>
    </location>
</feature>
<evidence type="ECO:0000313" key="4">
    <source>
        <dbReference type="Proteomes" id="UP000008068"/>
    </source>
</evidence>
<name>G0MZY8_CAEBE</name>
<evidence type="ECO:0000256" key="2">
    <source>
        <dbReference type="SAM" id="SignalP"/>
    </source>
</evidence>
<reference evidence="4" key="1">
    <citation type="submission" date="2011-07" db="EMBL/GenBank/DDBJ databases">
        <authorList>
            <consortium name="Caenorhabditis brenneri Sequencing and Analysis Consortium"/>
            <person name="Wilson R.K."/>
        </authorList>
    </citation>
    <scope>NUCLEOTIDE SEQUENCE [LARGE SCALE GENOMIC DNA]</scope>
    <source>
        <strain evidence="4">PB2801</strain>
    </source>
</reference>
<keyword evidence="1" id="KW-1133">Transmembrane helix</keyword>
<proteinExistence type="predicted"/>
<dbReference type="EMBL" id="GL379823">
    <property type="protein sequence ID" value="EGT48574.1"/>
    <property type="molecule type" value="Genomic_DNA"/>
</dbReference>
<feature type="transmembrane region" description="Helical" evidence="1">
    <location>
        <begin position="102"/>
        <end position="125"/>
    </location>
</feature>
<keyword evidence="2" id="KW-0732">Signal</keyword>
<dbReference type="OrthoDB" id="5873684at2759"/>
<dbReference type="STRING" id="135651.G0MZY8"/>
<dbReference type="OMA" id="NEWNCIL"/>
<protein>
    <submittedName>
        <fullName evidence="3">Uncharacterized protein</fullName>
    </submittedName>
</protein>
<dbReference type="InParanoid" id="G0MZY8"/>
<dbReference type="AlphaFoldDB" id="G0MZY8"/>